<gene>
    <name evidence="2" type="ORF">Q8A64_17765</name>
</gene>
<dbReference type="EMBL" id="JAUYVH010000019">
    <property type="protein sequence ID" value="MDQ9172261.1"/>
    <property type="molecule type" value="Genomic_DNA"/>
</dbReference>
<proteinExistence type="predicted"/>
<evidence type="ECO:0008006" key="4">
    <source>
        <dbReference type="Google" id="ProtNLM"/>
    </source>
</evidence>
<protein>
    <recommendedName>
        <fullName evidence="4">DNA-binding protein HU-beta</fullName>
    </recommendedName>
</protein>
<evidence type="ECO:0000256" key="1">
    <source>
        <dbReference type="SAM" id="MobiDB-lite"/>
    </source>
</evidence>
<feature type="region of interest" description="Disordered" evidence="1">
    <location>
        <begin position="74"/>
        <end position="107"/>
    </location>
</feature>
<reference evidence="2 3" key="1">
    <citation type="submission" date="2023-08" db="EMBL/GenBank/DDBJ databases">
        <title>Oxalobacteraceae gen .nov., isolated from river sludge outside the plant.</title>
        <authorList>
            <person name="Zhao S.Y."/>
        </authorList>
    </citation>
    <scope>NUCLEOTIDE SEQUENCE [LARGE SCALE GENOMIC DNA]</scope>
    <source>
        <strain evidence="2 3">R-40</strain>
    </source>
</reference>
<name>A0ABU1BUY6_9BURK</name>
<dbReference type="Proteomes" id="UP001225596">
    <property type="component" value="Unassembled WGS sequence"/>
</dbReference>
<feature type="compositionally biased region" description="Basic and acidic residues" evidence="1">
    <location>
        <begin position="97"/>
        <end position="107"/>
    </location>
</feature>
<dbReference type="RefSeq" id="WP_338438286.1">
    <property type="nucleotide sequence ID" value="NZ_JAUYVH010000019.1"/>
</dbReference>
<keyword evidence="3" id="KW-1185">Reference proteome</keyword>
<evidence type="ECO:0000313" key="3">
    <source>
        <dbReference type="Proteomes" id="UP001225596"/>
    </source>
</evidence>
<sequence length="107" mass="11927">MDANQILEKIRTDSPALLSKIDDKVAARVVRATLAEIGKQLAQVDDGALSVPGLGRFKVKQVEKEKEGEKKIAKRISFRVAKPMDEEKKQKRKAKREKAGKEQAADE</sequence>
<comment type="caution">
    <text evidence="2">The sequence shown here is derived from an EMBL/GenBank/DDBJ whole genome shotgun (WGS) entry which is preliminary data.</text>
</comment>
<evidence type="ECO:0000313" key="2">
    <source>
        <dbReference type="EMBL" id="MDQ9172261.1"/>
    </source>
</evidence>
<accession>A0ABU1BUY6</accession>
<organism evidence="2 3">
    <name type="scientific">Keguizhuia sedimenti</name>
    <dbReference type="NCBI Taxonomy" id="3064264"/>
    <lineage>
        <taxon>Bacteria</taxon>
        <taxon>Pseudomonadati</taxon>
        <taxon>Pseudomonadota</taxon>
        <taxon>Betaproteobacteria</taxon>
        <taxon>Burkholderiales</taxon>
        <taxon>Oxalobacteraceae</taxon>
        <taxon>Keguizhuia</taxon>
    </lineage>
</organism>